<dbReference type="AlphaFoldDB" id="A0A4C1SCU0"/>
<name>A0A4C1SCU0_EUMVA</name>
<protein>
    <submittedName>
        <fullName evidence="1">Uncharacterized protein</fullName>
    </submittedName>
</protein>
<comment type="caution">
    <text evidence="1">The sequence shown here is derived from an EMBL/GenBank/DDBJ whole genome shotgun (WGS) entry which is preliminary data.</text>
</comment>
<gene>
    <name evidence="1" type="ORF">EVAR_74281_1</name>
</gene>
<keyword evidence="2" id="KW-1185">Reference proteome</keyword>
<accession>A0A4C1SCU0</accession>
<reference evidence="1 2" key="1">
    <citation type="journal article" date="2019" name="Commun. Biol.">
        <title>The bagworm genome reveals a unique fibroin gene that provides high tensile strength.</title>
        <authorList>
            <person name="Kono N."/>
            <person name="Nakamura H."/>
            <person name="Ohtoshi R."/>
            <person name="Tomita M."/>
            <person name="Numata K."/>
            <person name="Arakawa K."/>
        </authorList>
    </citation>
    <scope>NUCLEOTIDE SEQUENCE [LARGE SCALE GENOMIC DNA]</scope>
</reference>
<evidence type="ECO:0000313" key="2">
    <source>
        <dbReference type="Proteomes" id="UP000299102"/>
    </source>
</evidence>
<proteinExistence type="predicted"/>
<evidence type="ECO:0000313" key="1">
    <source>
        <dbReference type="EMBL" id="GBO99911.1"/>
    </source>
</evidence>
<dbReference type="Proteomes" id="UP000299102">
    <property type="component" value="Unassembled WGS sequence"/>
</dbReference>
<dbReference type="EMBL" id="BGZK01000004">
    <property type="protein sequence ID" value="GBO99911.1"/>
    <property type="molecule type" value="Genomic_DNA"/>
</dbReference>
<sequence>MTPLKLRLSMDGGDPSTHFLNTEIAALVCFDCFLSVTSYGTPLGGHGADIHRIFVLQKELFARFTSSDLVSVEANLKKMDP</sequence>
<organism evidence="1 2">
    <name type="scientific">Eumeta variegata</name>
    <name type="common">Bagworm moth</name>
    <name type="synonym">Eumeta japonica</name>
    <dbReference type="NCBI Taxonomy" id="151549"/>
    <lineage>
        <taxon>Eukaryota</taxon>
        <taxon>Metazoa</taxon>
        <taxon>Ecdysozoa</taxon>
        <taxon>Arthropoda</taxon>
        <taxon>Hexapoda</taxon>
        <taxon>Insecta</taxon>
        <taxon>Pterygota</taxon>
        <taxon>Neoptera</taxon>
        <taxon>Endopterygota</taxon>
        <taxon>Lepidoptera</taxon>
        <taxon>Glossata</taxon>
        <taxon>Ditrysia</taxon>
        <taxon>Tineoidea</taxon>
        <taxon>Psychidae</taxon>
        <taxon>Oiketicinae</taxon>
        <taxon>Eumeta</taxon>
    </lineage>
</organism>